<dbReference type="EMBL" id="CP121646">
    <property type="protein sequence ID" value="WFU62602.1"/>
    <property type="molecule type" value="Genomic_DNA"/>
</dbReference>
<evidence type="ECO:0000313" key="2">
    <source>
        <dbReference type="EMBL" id="WFU62602.1"/>
    </source>
</evidence>
<proteinExistence type="predicted"/>
<gene>
    <name evidence="2" type="ORF">QA636_34900</name>
</gene>
<dbReference type="RefSeq" id="WP_310885261.1">
    <property type="nucleotide sequence ID" value="NZ_CP121646.1"/>
</dbReference>
<evidence type="ECO:0000313" key="3">
    <source>
        <dbReference type="Proteomes" id="UP001221546"/>
    </source>
</evidence>
<name>A0ABY8JAL2_9BRAD</name>
<protein>
    <submittedName>
        <fullName evidence="2">Uncharacterized protein</fullName>
    </submittedName>
</protein>
<accession>A0ABY8JAL2</accession>
<reference evidence="2 3" key="1">
    <citation type="submission" date="2023-04" db="EMBL/GenBank/DDBJ databases">
        <title>Australian commercial rhizobial inoculants.</title>
        <authorList>
            <person name="Kohlmeier M.G."/>
            <person name="O'Hara G.W."/>
            <person name="Colombi E."/>
            <person name="Ramsay J.P."/>
            <person name="Terpolilli J."/>
        </authorList>
    </citation>
    <scope>NUCLEOTIDE SEQUENCE [LARGE SCALE GENOMIC DNA]</scope>
    <source>
        <strain evidence="2 3">CB627</strain>
    </source>
</reference>
<sequence>MHVDQNNVQVPGSGTVEPRRATEKALTENAWVGDPLGDPAESMRFLIDFVR</sequence>
<dbReference type="Proteomes" id="UP001221546">
    <property type="component" value="Chromosome"/>
</dbReference>
<keyword evidence="3" id="KW-1185">Reference proteome</keyword>
<evidence type="ECO:0000256" key="1">
    <source>
        <dbReference type="SAM" id="MobiDB-lite"/>
    </source>
</evidence>
<feature type="region of interest" description="Disordered" evidence="1">
    <location>
        <begin position="1"/>
        <end position="22"/>
    </location>
</feature>
<organism evidence="2 3">
    <name type="scientific">Bradyrhizobium brasilense</name>
    <dbReference type="NCBI Taxonomy" id="1419277"/>
    <lineage>
        <taxon>Bacteria</taxon>
        <taxon>Pseudomonadati</taxon>
        <taxon>Pseudomonadota</taxon>
        <taxon>Alphaproteobacteria</taxon>
        <taxon>Hyphomicrobiales</taxon>
        <taxon>Nitrobacteraceae</taxon>
        <taxon>Bradyrhizobium</taxon>
    </lineage>
</organism>
<feature type="compositionally biased region" description="Polar residues" evidence="1">
    <location>
        <begin position="1"/>
        <end position="12"/>
    </location>
</feature>